<evidence type="ECO:0000313" key="4">
    <source>
        <dbReference type="EMBL" id="KAL0956865.1"/>
    </source>
</evidence>
<dbReference type="Gene3D" id="3.40.50.300">
    <property type="entry name" value="P-loop containing nucleotide triphosphate hydrolases"/>
    <property type="match status" value="1"/>
</dbReference>
<dbReference type="PANTHER" id="PTHR46457">
    <property type="entry name" value="DNA REPAIR PROTEIN RAD51 HOMOLOG 4"/>
    <property type="match status" value="1"/>
</dbReference>
<dbReference type="InterPro" id="IPR013632">
    <property type="entry name" value="Rad51_C"/>
</dbReference>
<accession>A0ABR3JN24</accession>
<reference evidence="5" key="1">
    <citation type="submission" date="2024-06" db="EMBL/GenBank/DDBJ databases">
        <title>Multi-omics analyses provide insights into the biosynthesis of the anticancer antibiotic pleurotin in Hohenbuehelia grisea.</title>
        <authorList>
            <person name="Weaver J.A."/>
            <person name="Alberti F."/>
        </authorList>
    </citation>
    <scope>NUCLEOTIDE SEQUENCE [LARGE SCALE GENOMIC DNA]</scope>
    <source>
        <strain evidence="5">T-177</strain>
    </source>
</reference>
<dbReference type="EMBL" id="JASNQZ010000006">
    <property type="protein sequence ID" value="KAL0956865.1"/>
    <property type="molecule type" value="Genomic_DNA"/>
</dbReference>
<dbReference type="PROSITE" id="PS50162">
    <property type="entry name" value="RECA_2"/>
    <property type="match status" value="1"/>
</dbReference>
<evidence type="ECO:0000259" key="3">
    <source>
        <dbReference type="PROSITE" id="PS50162"/>
    </source>
</evidence>
<dbReference type="Proteomes" id="UP001556367">
    <property type="component" value="Unassembled WGS sequence"/>
</dbReference>
<comment type="subcellular location">
    <subcellularLocation>
        <location evidence="1">Nucleus</location>
    </subcellularLocation>
</comment>
<feature type="domain" description="RecA family profile 1" evidence="3">
    <location>
        <begin position="82"/>
        <end position="251"/>
    </location>
</feature>
<keyword evidence="2" id="KW-0539">Nucleus</keyword>
<dbReference type="PANTHER" id="PTHR46457:SF1">
    <property type="entry name" value="DNA REPAIR PROTEIN RAD51 HOMOLOG 4"/>
    <property type="match status" value="1"/>
</dbReference>
<evidence type="ECO:0000256" key="1">
    <source>
        <dbReference type="ARBA" id="ARBA00004123"/>
    </source>
</evidence>
<proteinExistence type="predicted"/>
<gene>
    <name evidence="4" type="ORF">HGRIS_002973</name>
</gene>
<dbReference type="InterPro" id="IPR027417">
    <property type="entry name" value="P-loop_NTPase"/>
</dbReference>
<dbReference type="InterPro" id="IPR020588">
    <property type="entry name" value="RecA_ATP-bd"/>
</dbReference>
<comment type="caution">
    <text evidence="4">The sequence shown here is derived from an EMBL/GenBank/DDBJ whole genome shotgun (WGS) entry which is preliminary data.</text>
</comment>
<dbReference type="Pfam" id="PF08423">
    <property type="entry name" value="Rad51"/>
    <property type="match status" value="1"/>
</dbReference>
<protein>
    <recommendedName>
        <fullName evidence="3">RecA family profile 1 domain-containing protein</fullName>
    </recommendedName>
</protein>
<organism evidence="4 5">
    <name type="scientific">Hohenbuehelia grisea</name>
    <dbReference type="NCBI Taxonomy" id="104357"/>
    <lineage>
        <taxon>Eukaryota</taxon>
        <taxon>Fungi</taxon>
        <taxon>Dikarya</taxon>
        <taxon>Basidiomycota</taxon>
        <taxon>Agaricomycotina</taxon>
        <taxon>Agaricomycetes</taxon>
        <taxon>Agaricomycetidae</taxon>
        <taxon>Agaricales</taxon>
        <taxon>Pleurotineae</taxon>
        <taxon>Pleurotaceae</taxon>
        <taxon>Hohenbuehelia</taxon>
    </lineage>
</organism>
<evidence type="ECO:0000256" key="2">
    <source>
        <dbReference type="ARBA" id="ARBA00023242"/>
    </source>
</evidence>
<dbReference type="InterPro" id="IPR051988">
    <property type="entry name" value="HRR_RAD51_Paralog"/>
</dbReference>
<name>A0ABR3JN24_9AGAR</name>
<sequence>MKLNATQYGIPPELVRSLDLIGCKTATDILFSTPADLYRRLPPGTLTYSDFQRHIRHITAASSASGTSGNDLLRAEESNSTIQSPISTGNGVLDALLDGFRGAHTLEVSGDKGSGKTGFALLVVLRHLSNFPESFALWIDATGDFSAERATQLLDSCAGSQAECETVLDRLQVSLAFDLDSAYEALDSARVALESSTAIQYIVIDTITNLLSPLLSATSSQGHATMTHFMRQLRELAHEFGITILVLNNATRSTPNNPHTVFESEKKPALGPSFPFLTDATLWLWCPPGSHFSEDDESSEETVHVAEILRSKTTQSKVWCTFRSKNGMILA</sequence>
<keyword evidence="5" id="KW-1185">Reference proteome</keyword>
<evidence type="ECO:0000313" key="5">
    <source>
        <dbReference type="Proteomes" id="UP001556367"/>
    </source>
</evidence>
<dbReference type="SUPFAM" id="SSF52540">
    <property type="entry name" value="P-loop containing nucleoside triphosphate hydrolases"/>
    <property type="match status" value="1"/>
</dbReference>